<feature type="transmembrane region" description="Helical" evidence="2">
    <location>
        <begin position="108"/>
        <end position="129"/>
    </location>
</feature>
<evidence type="ECO:0000256" key="1">
    <source>
        <dbReference type="SAM" id="MobiDB-lite"/>
    </source>
</evidence>
<evidence type="ECO:0000313" key="4">
    <source>
        <dbReference type="Proteomes" id="UP000324701"/>
    </source>
</evidence>
<proteinExistence type="predicted"/>
<dbReference type="EMBL" id="VTZN01000054">
    <property type="protein sequence ID" value="KAA1250170.1"/>
    <property type="molecule type" value="Genomic_DNA"/>
</dbReference>
<sequence>MPVPPDRFDEIRRKWIARNQRTFLFQKRRAEILARQIRDRDTSRTGARVDPADDDVIHQWYARPVKTPYAMLDWAILMTAGALAPLGWPAGKALSKSVVQLIPGELRAYPVAALLWSAVAVGLPLPLLYEAGDSLASAVGVPWLLAQVPAALLTAGVYGILEGWLAVEGARDWWPMNPPDECDDVDFGFTGPDDLTGPGVFETRREDPPGDPSPTGRS</sequence>
<accession>A0A5B1BRY4</accession>
<dbReference type="AlphaFoldDB" id="A0A5B1BRY4"/>
<protein>
    <submittedName>
        <fullName evidence="3">Uncharacterized protein</fullName>
    </submittedName>
</protein>
<feature type="transmembrane region" description="Helical" evidence="2">
    <location>
        <begin position="69"/>
        <end position="88"/>
    </location>
</feature>
<comment type="caution">
    <text evidence="3">The sequence shown here is derived from an EMBL/GenBank/DDBJ whole genome shotgun (WGS) entry which is preliminary data.</text>
</comment>
<keyword evidence="4" id="KW-1185">Reference proteome</keyword>
<dbReference type="RefSeq" id="WP_149653995.1">
    <property type="nucleotide sequence ID" value="NZ_VTZN01000054.1"/>
</dbReference>
<dbReference type="Proteomes" id="UP000324701">
    <property type="component" value="Unassembled WGS sequence"/>
</dbReference>
<organism evidence="3 4">
    <name type="scientific">Mycobacterium simiae</name>
    <name type="common">Mycobacterium habana</name>
    <dbReference type="NCBI Taxonomy" id="1784"/>
    <lineage>
        <taxon>Bacteria</taxon>
        <taxon>Bacillati</taxon>
        <taxon>Actinomycetota</taxon>
        <taxon>Actinomycetes</taxon>
        <taxon>Mycobacteriales</taxon>
        <taxon>Mycobacteriaceae</taxon>
        <taxon>Mycobacterium</taxon>
        <taxon>Mycobacterium simiae complex</taxon>
    </lineage>
</organism>
<gene>
    <name evidence="3" type="ORF">F0Q45_11050</name>
</gene>
<keyword evidence="2" id="KW-0812">Transmembrane</keyword>
<feature type="transmembrane region" description="Helical" evidence="2">
    <location>
        <begin position="141"/>
        <end position="161"/>
    </location>
</feature>
<feature type="region of interest" description="Disordered" evidence="1">
    <location>
        <begin position="182"/>
        <end position="218"/>
    </location>
</feature>
<keyword evidence="2" id="KW-0472">Membrane</keyword>
<keyword evidence="2" id="KW-1133">Transmembrane helix</keyword>
<evidence type="ECO:0000313" key="3">
    <source>
        <dbReference type="EMBL" id="KAA1250170.1"/>
    </source>
</evidence>
<reference evidence="3 4" key="1">
    <citation type="submission" date="2019-09" db="EMBL/GenBank/DDBJ databases">
        <title>Report of infection by Mycobacterium simiae a patient suffering from pulmonary tuberculosis.</title>
        <authorList>
            <person name="Mohanty P.S."/>
            <person name="Bansal A.K."/>
            <person name="Singh H."/>
            <person name="Sharma S."/>
            <person name="Patil S.A."/>
            <person name="Upadhaya P."/>
            <person name="Singh P.K."/>
            <person name="Kumar D."/>
            <person name="Kumar S."/>
            <person name="Singh R.K."/>
            <person name="Chaudhary B."/>
        </authorList>
    </citation>
    <scope>NUCLEOTIDE SEQUENCE [LARGE SCALE GENOMIC DNA]</scope>
    <source>
        <strain evidence="3 4">JAL-560-SIM</strain>
    </source>
</reference>
<evidence type="ECO:0000256" key="2">
    <source>
        <dbReference type="SAM" id="Phobius"/>
    </source>
</evidence>
<name>A0A5B1BRY4_MYCSI</name>
<dbReference type="OrthoDB" id="4697037at2"/>